<dbReference type="InterPro" id="IPR000719">
    <property type="entry name" value="Prot_kinase_dom"/>
</dbReference>
<dbReference type="SMART" id="SM00220">
    <property type="entry name" value="S_TKc"/>
    <property type="match status" value="1"/>
</dbReference>
<proteinExistence type="predicted"/>
<dbReference type="Pfam" id="PF00069">
    <property type="entry name" value="Pkinase"/>
    <property type="match status" value="1"/>
</dbReference>
<dbReference type="EMBL" id="ANPE02000131">
    <property type="protein sequence ID" value="EMY34127.1"/>
    <property type="molecule type" value="Genomic_DNA"/>
</dbReference>
<accession>N1V215</accession>
<name>N1V215_9MICC</name>
<evidence type="ECO:0000256" key="3">
    <source>
        <dbReference type="ARBA" id="ARBA00022679"/>
    </source>
</evidence>
<feature type="compositionally biased region" description="Pro residues" evidence="7">
    <location>
        <begin position="319"/>
        <end position="329"/>
    </location>
</feature>
<evidence type="ECO:0000256" key="1">
    <source>
        <dbReference type="ARBA" id="ARBA00012513"/>
    </source>
</evidence>
<evidence type="ECO:0000256" key="2">
    <source>
        <dbReference type="ARBA" id="ARBA00022527"/>
    </source>
</evidence>
<gene>
    <name evidence="9" type="ORF">D477_011246</name>
</gene>
<keyword evidence="10" id="KW-1185">Reference proteome</keyword>
<dbReference type="EC" id="2.7.11.1" evidence="1"/>
<reference evidence="9 10" key="1">
    <citation type="journal article" date="2013" name="Genome Announc.">
        <title>Draft Genome Sequence of Arthrobacter crystallopoietes Strain BAB-32, Revealing Genes for Bioremediation.</title>
        <authorList>
            <person name="Joshi M.N."/>
            <person name="Pandit A.S."/>
            <person name="Sharma A."/>
            <person name="Pandya R.V."/>
            <person name="Desai S.M."/>
            <person name="Saxena A.K."/>
            <person name="Bagatharia S.B."/>
        </authorList>
    </citation>
    <scope>NUCLEOTIDE SEQUENCE [LARGE SCALE GENOMIC DNA]</scope>
    <source>
        <strain evidence="9 10">BAB-32</strain>
    </source>
</reference>
<evidence type="ECO:0000256" key="5">
    <source>
        <dbReference type="ARBA" id="ARBA00022777"/>
    </source>
</evidence>
<dbReference type="Gene3D" id="1.10.510.10">
    <property type="entry name" value="Transferase(Phosphotransferase) domain 1"/>
    <property type="match status" value="1"/>
</dbReference>
<dbReference type="CDD" id="cd14014">
    <property type="entry name" value="STKc_PknB_like"/>
    <property type="match status" value="1"/>
</dbReference>
<protein>
    <recommendedName>
        <fullName evidence="1">non-specific serine/threonine protein kinase</fullName>
        <ecNumber evidence="1">2.7.11.1</ecNumber>
    </recommendedName>
</protein>
<evidence type="ECO:0000259" key="8">
    <source>
        <dbReference type="PROSITE" id="PS50011"/>
    </source>
</evidence>
<dbReference type="Proteomes" id="UP000010729">
    <property type="component" value="Unassembled WGS sequence"/>
</dbReference>
<evidence type="ECO:0000313" key="9">
    <source>
        <dbReference type="EMBL" id="EMY34127.1"/>
    </source>
</evidence>
<dbReference type="GO" id="GO:0005524">
    <property type="term" value="F:ATP binding"/>
    <property type="evidence" value="ECO:0007669"/>
    <property type="project" value="UniProtKB-KW"/>
</dbReference>
<dbReference type="GO" id="GO:0004674">
    <property type="term" value="F:protein serine/threonine kinase activity"/>
    <property type="evidence" value="ECO:0007669"/>
    <property type="project" value="UniProtKB-KW"/>
</dbReference>
<sequence length="329" mass="34771">MDILLGGRYRTGELIGTGGAASVFRALDETLNREVAVKLFAPTTPDDDAYRRQHTETLLLATLSHPVLVTLLDAGLYEDASGTTSSYLVMELIEGQDLRKMLAGGPLDPSAAANIGADLADALNYIHENGVVHRDIKPANILMSDTGSRDTRLHPKLSDFGIARVVDASVATVHGATIGTANYLSPEQALSQPVTATSDIYSLGLVLLECITGEKAFPGPIVESAVARLLKDPPIPDSLGDDWAQLLRTMTAREPGNRPTAHEVALTLRSWTETVVLPASAGAEQQAALQPAPVDVQPNRRTPVSPETGNVTTGNVVIPTPPNRAPSVG</sequence>
<dbReference type="PROSITE" id="PS00108">
    <property type="entry name" value="PROTEIN_KINASE_ST"/>
    <property type="match status" value="1"/>
</dbReference>
<keyword evidence="4" id="KW-0547">Nucleotide-binding</keyword>
<evidence type="ECO:0000313" key="10">
    <source>
        <dbReference type="Proteomes" id="UP000010729"/>
    </source>
</evidence>
<evidence type="ECO:0000256" key="4">
    <source>
        <dbReference type="ARBA" id="ARBA00022741"/>
    </source>
</evidence>
<dbReference type="InterPro" id="IPR008271">
    <property type="entry name" value="Ser/Thr_kinase_AS"/>
</dbReference>
<dbReference type="RefSeq" id="WP_005269080.1">
    <property type="nucleotide sequence ID" value="NZ_ANPE02000131.1"/>
</dbReference>
<dbReference type="Gene3D" id="3.30.200.20">
    <property type="entry name" value="Phosphorylase Kinase, domain 1"/>
    <property type="match status" value="1"/>
</dbReference>
<feature type="region of interest" description="Disordered" evidence="7">
    <location>
        <begin position="283"/>
        <end position="329"/>
    </location>
</feature>
<evidence type="ECO:0000256" key="7">
    <source>
        <dbReference type="SAM" id="MobiDB-lite"/>
    </source>
</evidence>
<dbReference type="AlphaFoldDB" id="N1V215"/>
<keyword evidence="6" id="KW-0067">ATP-binding</keyword>
<dbReference type="OrthoDB" id="9762169at2"/>
<evidence type="ECO:0000256" key="6">
    <source>
        <dbReference type="ARBA" id="ARBA00022840"/>
    </source>
</evidence>
<keyword evidence="3" id="KW-0808">Transferase</keyword>
<feature type="compositionally biased region" description="Polar residues" evidence="7">
    <location>
        <begin position="299"/>
        <end position="315"/>
    </location>
</feature>
<keyword evidence="5 9" id="KW-0418">Kinase</keyword>
<dbReference type="SUPFAM" id="SSF56112">
    <property type="entry name" value="Protein kinase-like (PK-like)"/>
    <property type="match status" value="1"/>
</dbReference>
<dbReference type="PROSITE" id="PS50011">
    <property type="entry name" value="PROTEIN_KINASE_DOM"/>
    <property type="match status" value="1"/>
</dbReference>
<comment type="caution">
    <text evidence="9">The sequence shown here is derived from an EMBL/GenBank/DDBJ whole genome shotgun (WGS) entry which is preliminary data.</text>
</comment>
<dbReference type="PANTHER" id="PTHR43289:SF6">
    <property type="entry name" value="SERINE_THREONINE-PROTEIN KINASE NEKL-3"/>
    <property type="match status" value="1"/>
</dbReference>
<organism evidence="9 10">
    <name type="scientific">Arthrobacter crystallopoietes BAB-32</name>
    <dbReference type="NCBI Taxonomy" id="1246476"/>
    <lineage>
        <taxon>Bacteria</taxon>
        <taxon>Bacillati</taxon>
        <taxon>Actinomycetota</taxon>
        <taxon>Actinomycetes</taxon>
        <taxon>Micrococcales</taxon>
        <taxon>Micrococcaceae</taxon>
        <taxon>Crystallibacter</taxon>
    </lineage>
</organism>
<dbReference type="InterPro" id="IPR011009">
    <property type="entry name" value="Kinase-like_dom_sf"/>
</dbReference>
<dbReference type="PANTHER" id="PTHR43289">
    <property type="entry name" value="MITOGEN-ACTIVATED PROTEIN KINASE KINASE KINASE 20-RELATED"/>
    <property type="match status" value="1"/>
</dbReference>
<feature type="domain" description="Protein kinase" evidence="8">
    <location>
        <begin position="9"/>
        <end position="272"/>
    </location>
</feature>
<keyword evidence="2 9" id="KW-0723">Serine/threonine-protein kinase</keyword>